<evidence type="ECO:0000256" key="8">
    <source>
        <dbReference type="RuleBase" id="RU362056"/>
    </source>
</evidence>
<feature type="transmembrane region" description="Helical" evidence="8">
    <location>
        <begin position="108"/>
        <end position="130"/>
    </location>
</feature>
<evidence type="ECO:0000256" key="4">
    <source>
        <dbReference type="ARBA" id="ARBA00022692"/>
    </source>
</evidence>
<dbReference type="PROSITE" id="PS51465">
    <property type="entry name" value="KAZAL_2"/>
    <property type="match status" value="1"/>
</dbReference>
<reference evidence="11 12" key="1">
    <citation type="submission" date="2024-02" db="EMBL/GenBank/DDBJ databases">
        <authorList>
            <person name="Daric V."/>
            <person name="Darras S."/>
        </authorList>
    </citation>
    <scope>NUCLEOTIDE SEQUENCE [LARGE SCALE GENOMIC DNA]</scope>
</reference>
<keyword evidence="4 8" id="KW-0812">Transmembrane</keyword>
<dbReference type="PANTHER" id="PTHR11388:SF100">
    <property type="entry name" value="SOLUTE CARRIER ORGANIC ANION TRANSPORTER FAMILY MEMBER 4A1"/>
    <property type="match status" value="1"/>
</dbReference>
<evidence type="ECO:0000256" key="3">
    <source>
        <dbReference type="ARBA" id="ARBA00022475"/>
    </source>
</evidence>
<comment type="similarity">
    <text evidence="2 8">Belongs to the organo anion transporter (TC 2.A.60) family.</text>
</comment>
<keyword evidence="6 8" id="KW-0472">Membrane</keyword>
<evidence type="ECO:0000256" key="7">
    <source>
        <dbReference type="ARBA" id="ARBA00023157"/>
    </source>
</evidence>
<dbReference type="InterPro" id="IPR020846">
    <property type="entry name" value="MFS_dom"/>
</dbReference>
<sequence length="505" mass="54420">MSSDSDEIPVDETCGFEIGCVPKTRKRLPIRFLQCCATPPGALVVLSISAFLQGFIVNGLINASITTLETRFELLSSEAGLIASCYDIASCVSLLFITYVGGRGHKPLWLGWGIITMGVGAVVFSLPRFIAPAYSPMLYENMCLINGTVPLNPVCSQTSLRDYRYAFYVAQLLIGAGATPLYTLGVTYLDENVTQVKSSLYHGIYYALSIVGPGIGFLLAGAFLTYFTILGENPGIPESSPQYIGAWWLPFLIFGVITFIFGFPILLFPRQLHGTEEVRKNRENEMHQDKVAKEVQTNEDFGKRLKDFPKCLLVILRNPTYIFLTLGGVIDGMLLTGLSTFGPKILEALFGLTSSFSAVLLGAIAIVGGAGGQLAGGIIVWKIKLSVKGIFKLSIVGSILSLFCLLVFLMKCPEIPFAGGNTQYPSASDIVGIEASCNLGCSCNPDFFDPVCGSDGITYYSSCYAGCTEEVNETVSRLGTAPFLKTSSLDADIPNKFAFPTSSIA</sequence>
<keyword evidence="12" id="KW-1185">Reference proteome</keyword>
<name>A0ABP0FK43_CLALP</name>
<feature type="transmembrane region" description="Helical" evidence="8">
    <location>
        <begin position="247"/>
        <end position="269"/>
    </location>
</feature>
<feature type="transmembrane region" description="Helical" evidence="8">
    <location>
        <begin position="81"/>
        <end position="101"/>
    </location>
</feature>
<evidence type="ECO:0000256" key="1">
    <source>
        <dbReference type="ARBA" id="ARBA00004651"/>
    </source>
</evidence>
<dbReference type="Pfam" id="PF03137">
    <property type="entry name" value="OATP"/>
    <property type="match status" value="1"/>
</dbReference>
<keyword evidence="8" id="KW-0406">Ion transport</keyword>
<evidence type="ECO:0000313" key="11">
    <source>
        <dbReference type="EMBL" id="CAK8680048.1"/>
    </source>
</evidence>
<keyword evidence="3" id="KW-1003">Cell membrane</keyword>
<feature type="transmembrane region" description="Helical" evidence="8">
    <location>
        <begin position="393"/>
        <end position="410"/>
    </location>
</feature>
<feature type="transmembrane region" description="Helical" evidence="8">
    <location>
        <begin position="204"/>
        <end position="227"/>
    </location>
</feature>
<evidence type="ECO:0000256" key="5">
    <source>
        <dbReference type="ARBA" id="ARBA00022989"/>
    </source>
</evidence>
<evidence type="ECO:0000256" key="2">
    <source>
        <dbReference type="ARBA" id="ARBA00009657"/>
    </source>
</evidence>
<organism evidence="11 12">
    <name type="scientific">Clavelina lepadiformis</name>
    <name type="common">Light-bulb sea squirt</name>
    <name type="synonym">Ascidia lepadiformis</name>
    <dbReference type="NCBI Taxonomy" id="159417"/>
    <lineage>
        <taxon>Eukaryota</taxon>
        <taxon>Metazoa</taxon>
        <taxon>Chordata</taxon>
        <taxon>Tunicata</taxon>
        <taxon>Ascidiacea</taxon>
        <taxon>Aplousobranchia</taxon>
        <taxon>Clavelinidae</taxon>
        <taxon>Clavelina</taxon>
    </lineage>
</organism>
<evidence type="ECO:0000259" key="10">
    <source>
        <dbReference type="PROSITE" id="PS51465"/>
    </source>
</evidence>
<dbReference type="EMBL" id="CAWYQH010000068">
    <property type="protein sequence ID" value="CAK8680048.1"/>
    <property type="molecule type" value="Genomic_DNA"/>
</dbReference>
<feature type="transmembrane region" description="Helical" evidence="8">
    <location>
        <begin position="358"/>
        <end position="381"/>
    </location>
</feature>
<dbReference type="NCBIfam" id="TIGR00805">
    <property type="entry name" value="oat"/>
    <property type="match status" value="1"/>
</dbReference>
<feature type="transmembrane region" description="Helical" evidence="8">
    <location>
        <begin position="32"/>
        <end position="61"/>
    </location>
</feature>
<dbReference type="SUPFAM" id="SSF100895">
    <property type="entry name" value="Kazal-type serine protease inhibitors"/>
    <property type="match status" value="1"/>
</dbReference>
<dbReference type="Gene3D" id="3.30.60.30">
    <property type="match status" value="1"/>
</dbReference>
<protein>
    <recommendedName>
        <fullName evidence="8">Solute carrier organic anion transporter family member</fullName>
    </recommendedName>
</protein>
<keyword evidence="5 8" id="KW-1133">Transmembrane helix</keyword>
<dbReference type="Gene3D" id="1.20.1250.20">
    <property type="entry name" value="MFS general substrate transporter like domains"/>
    <property type="match status" value="1"/>
</dbReference>
<evidence type="ECO:0000313" key="12">
    <source>
        <dbReference type="Proteomes" id="UP001642483"/>
    </source>
</evidence>
<dbReference type="InterPro" id="IPR036259">
    <property type="entry name" value="MFS_trans_sf"/>
</dbReference>
<evidence type="ECO:0000256" key="6">
    <source>
        <dbReference type="ARBA" id="ARBA00023136"/>
    </source>
</evidence>
<feature type="domain" description="Major facilitator superfamily (MFS) profile" evidence="9">
    <location>
        <begin position="42"/>
        <end position="505"/>
    </location>
</feature>
<keyword evidence="7" id="KW-1015">Disulfide bond</keyword>
<dbReference type="Proteomes" id="UP001642483">
    <property type="component" value="Unassembled WGS sequence"/>
</dbReference>
<accession>A0ABP0FK43</accession>
<comment type="caution">
    <text evidence="8">Lacks conserved residue(s) required for the propagation of feature annotation.</text>
</comment>
<dbReference type="InterPro" id="IPR002350">
    <property type="entry name" value="Kazal_dom"/>
</dbReference>
<dbReference type="SUPFAM" id="SSF103473">
    <property type="entry name" value="MFS general substrate transporter"/>
    <property type="match status" value="1"/>
</dbReference>
<comment type="caution">
    <text evidence="11">The sequence shown here is derived from an EMBL/GenBank/DDBJ whole genome shotgun (WGS) entry which is preliminary data.</text>
</comment>
<gene>
    <name evidence="11" type="ORF">CVLEPA_LOCUS10338</name>
</gene>
<proteinExistence type="inferred from homology"/>
<dbReference type="PANTHER" id="PTHR11388">
    <property type="entry name" value="ORGANIC ANION TRANSPORTER"/>
    <property type="match status" value="1"/>
</dbReference>
<comment type="subcellular location">
    <subcellularLocation>
        <location evidence="1 8">Cell membrane</location>
        <topology evidence="1 8">Multi-pass membrane protein</topology>
    </subcellularLocation>
</comment>
<dbReference type="InterPro" id="IPR036058">
    <property type="entry name" value="Kazal_dom_sf"/>
</dbReference>
<dbReference type="InterPro" id="IPR004156">
    <property type="entry name" value="OATP"/>
</dbReference>
<evidence type="ECO:0000259" key="9">
    <source>
        <dbReference type="PROSITE" id="PS50850"/>
    </source>
</evidence>
<feature type="domain" description="Kazal-like" evidence="10">
    <location>
        <begin position="431"/>
        <end position="483"/>
    </location>
</feature>
<feature type="transmembrane region" description="Helical" evidence="8">
    <location>
        <begin position="165"/>
        <end position="184"/>
    </location>
</feature>
<feature type="transmembrane region" description="Helical" evidence="8">
    <location>
        <begin position="320"/>
        <end position="338"/>
    </location>
</feature>
<keyword evidence="8" id="KW-0813">Transport</keyword>
<dbReference type="PROSITE" id="PS50850">
    <property type="entry name" value="MFS"/>
    <property type="match status" value="1"/>
</dbReference>